<accession>A0A9X6NGD5</accession>
<evidence type="ECO:0000313" key="1">
    <source>
        <dbReference type="EMBL" id="OWA53562.1"/>
    </source>
</evidence>
<organism evidence="1 2">
    <name type="scientific">Hypsibius exemplaris</name>
    <name type="common">Freshwater tardigrade</name>
    <dbReference type="NCBI Taxonomy" id="2072580"/>
    <lineage>
        <taxon>Eukaryota</taxon>
        <taxon>Metazoa</taxon>
        <taxon>Ecdysozoa</taxon>
        <taxon>Tardigrada</taxon>
        <taxon>Eutardigrada</taxon>
        <taxon>Parachela</taxon>
        <taxon>Hypsibioidea</taxon>
        <taxon>Hypsibiidae</taxon>
        <taxon>Hypsibius</taxon>
    </lineage>
</organism>
<protein>
    <submittedName>
        <fullName evidence="1">Uncharacterized protein</fullName>
    </submittedName>
</protein>
<name>A0A9X6NGD5_HYPEX</name>
<gene>
    <name evidence="1" type="ORF">BV898_17985</name>
</gene>
<sequence>MNTAESVLSLPRVSSPSGVVFSRCSGCKRAFYCSNEARSTEKPVLTFIHVLGAQGHPSLEGLILTSGPIDNASSCTYNAWSLPVREVALLQRLRLRPSATSTTRAKKARISDTTSQAEWAGYWISLYMTDTFCTKRQRNDRYLRLSGTPCLCLVCNDPAMGADRTALKCKNVRCLQPIPSDARAKLPCRSCGQTTNRTRLKEGKALMKRIDAFYPPPFPATQEAHAVKSPIKVIRKFIAEGERILHPTNVYMVLLYMEAMNFLELRMVTNRIVPA</sequence>
<comment type="caution">
    <text evidence="1">The sequence shown here is derived from an EMBL/GenBank/DDBJ whole genome shotgun (WGS) entry which is preliminary data.</text>
</comment>
<dbReference type="AlphaFoldDB" id="A0A9X6NGD5"/>
<dbReference type="EMBL" id="MTYJ01000330">
    <property type="protein sequence ID" value="OWA53562.1"/>
    <property type="molecule type" value="Genomic_DNA"/>
</dbReference>
<reference evidence="2" key="1">
    <citation type="submission" date="2017-01" db="EMBL/GenBank/DDBJ databases">
        <title>Comparative genomics of anhydrobiosis in the tardigrade Hypsibius dujardini.</title>
        <authorList>
            <person name="Yoshida Y."/>
            <person name="Koutsovoulos G."/>
            <person name="Laetsch D."/>
            <person name="Stevens L."/>
            <person name="Kumar S."/>
            <person name="Horikawa D."/>
            <person name="Ishino K."/>
            <person name="Komine S."/>
            <person name="Tomita M."/>
            <person name="Blaxter M."/>
            <person name="Arakawa K."/>
        </authorList>
    </citation>
    <scope>NUCLEOTIDE SEQUENCE [LARGE SCALE GENOMIC DNA]</scope>
    <source>
        <strain evidence="2">Z151</strain>
    </source>
</reference>
<dbReference type="Proteomes" id="UP000192578">
    <property type="component" value="Unassembled WGS sequence"/>
</dbReference>
<keyword evidence="2" id="KW-1185">Reference proteome</keyword>
<evidence type="ECO:0000313" key="2">
    <source>
        <dbReference type="Proteomes" id="UP000192578"/>
    </source>
</evidence>
<proteinExistence type="predicted"/>